<protein>
    <submittedName>
        <fullName evidence="1">Uncharacterized protein</fullName>
    </submittedName>
</protein>
<dbReference type="AlphaFoldDB" id="A0A382B8K5"/>
<feature type="non-terminal residue" evidence="1">
    <location>
        <position position="196"/>
    </location>
</feature>
<dbReference type="EMBL" id="UINC01028599">
    <property type="protein sequence ID" value="SVB09861.1"/>
    <property type="molecule type" value="Genomic_DNA"/>
</dbReference>
<reference evidence="1" key="1">
    <citation type="submission" date="2018-05" db="EMBL/GenBank/DDBJ databases">
        <authorList>
            <person name="Lanie J.A."/>
            <person name="Ng W.-L."/>
            <person name="Kazmierczak K.M."/>
            <person name="Andrzejewski T.M."/>
            <person name="Davidsen T.M."/>
            <person name="Wayne K.J."/>
            <person name="Tettelin H."/>
            <person name="Glass J.I."/>
            <person name="Rusch D."/>
            <person name="Podicherti R."/>
            <person name="Tsui H.-C.T."/>
            <person name="Winkler M.E."/>
        </authorList>
    </citation>
    <scope>NUCLEOTIDE SEQUENCE</scope>
</reference>
<organism evidence="1">
    <name type="scientific">marine metagenome</name>
    <dbReference type="NCBI Taxonomy" id="408172"/>
    <lineage>
        <taxon>unclassified sequences</taxon>
        <taxon>metagenomes</taxon>
        <taxon>ecological metagenomes</taxon>
    </lineage>
</organism>
<name>A0A382B8K5_9ZZZZ</name>
<sequence>MRGHNQLYGSICESLSHQEKDAFKQNMDRLGVETIQANYEPQRCRIIKDENFELIFIGNRTSLNSIAGNDSFVVMIYHGIGLKNSYYTDLTDRIDLIAVESSLRAEKLGDLGYTTVDSGFIKLDHLPQLTHDEKRSCQQEMGFEPAKPTILYAPTFYPSSLKKTIPIIPDLVSEMNVMIKLHQFNWTMPKYLPLKE</sequence>
<evidence type="ECO:0000313" key="1">
    <source>
        <dbReference type="EMBL" id="SVB09861.1"/>
    </source>
</evidence>
<proteinExistence type="predicted"/>
<gene>
    <name evidence="1" type="ORF">METZ01_LOCUS162715</name>
</gene>
<accession>A0A382B8K5</accession>